<protein>
    <recommendedName>
        <fullName evidence="2">SPOR domain-containing protein</fullName>
    </recommendedName>
</protein>
<dbReference type="GO" id="GO:0042834">
    <property type="term" value="F:peptidoglycan binding"/>
    <property type="evidence" value="ECO:0007669"/>
    <property type="project" value="InterPro"/>
</dbReference>
<dbReference type="InterPro" id="IPR007730">
    <property type="entry name" value="SPOR-like_dom"/>
</dbReference>
<feature type="chain" id="PRO_5032334330" description="SPOR domain-containing protein" evidence="1">
    <location>
        <begin position="20"/>
        <end position="132"/>
    </location>
</feature>
<dbReference type="InterPro" id="IPR036680">
    <property type="entry name" value="SPOR-like_sf"/>
</dbReference>
<evidence type="ECO:0000313" key="3">
    <source>
        <dbReference type="EMBL" id="MBB4080473.1"/>
    </source>
</evidence>
<proteinExistence type="predicted"/>
<dbReference type="AlphaFoldDB" id="A0A840E958"/>
<comment type="caution">
    <text evidence="3">The sequence shown here is derived from an EMBL/GenBank/DDBJ whole genome shotgun (WGS) entry which is preliminary data.</text>
</comment>
<evidence type="ECO:0000256" key="1">
    <source>
        <dbReference type="SAM" id="SignalP"/>
    </source>
</evidence>
<feature type="signal peptide" evidence="1">
    <location>
        <begin position="1"/>
        <end position="19"/>
    </location>
</feature>
<dbReference type="RefSeq" id="WP_183496710.1">
    <property type="nucleotide sequence ID" value="NZ_JACIFF010000008.1"/>
</dbReference>
<gene>
    <name evidence="3" type="ORF">GGR28_003107</name>
</gene>
<organism evidence="3 4">
    <name type="scientific">Neolewinella aquimaris</name>
    <dbReference type="NCBI Taxonomy" id="1835722"/>
    <lineage>
        <taxon>Bacteria</taxon>
        <taxon>Pseudomonadati</taxon>
        <taxon>Bacteroidota</taxon>
        <taxon>Saprospiria</taxon>
        <taxon>Saprospirales</taxon>
        <taxon>Lewinellaceae</taxon>
        <taxon>Neolewinella</taxon>
    </lineage>
</organism>
<evidence type="ECO:0000259" key="2">
    <source>
        <dbReference type="PROSITE" id="PS51724"/>
    </source>
</evidence>
<dbReference type="Pfam" id="PF05036">
    <property type="entry name" value="SPOR"/>
    <property type="match status" value="1"/>
</dbReference>
<dbReference type="Proteomes" id="UP000576209">
    <property type="component" value="Unassembled WGS sequence"/>
</dbReference>
<evidence type="ECO:0000313" key="4">
    <source>
        <dbReference type="Proteomes" id="UP000576209"/>
    </source>
</evidence>
<dbReference type="SUPFAM" id="SSF110997">
    <property type="entry name" value="Sporulation related repeat"/>
    <property type="match status" value="1"/>
</dbReference>
<name>A0A840E958_9BACT</name>
<keyword evidence="4" id="KW-1185">Reference proteome</keyword>
<reference evidence="3 4" key="1">
    <citation type="submission" date="2020-08" db="EMBL/GenBank/DDBJ databases">
        <title>Genomic Encyclopedia of Type Strains, Phase IV (KMG-IV): sequencing the most valuable type-strain genomes for metagenomic binning, comparative biology and taxonomic classification.</title>
        <authorList>
            <person name="Goeker M."/>
        </authorList>
    </citation>
    <scope>NUCLEOTIDE SEQUENCE [LARGE SCALE GENOMIC DNA]</scope>
    <source>
        <strain evidence="3 4">DSM 105137</strain>
    </source>
</reference>
<dbReference type="PROSITE" id="PS51724">
    <property type="entry name" value="SPOR"/>
    <property type="match status" value="1"/>
</dbReference>
<accession>A0A840E958</accession>
<dbReference type="Gene3D" id="3.30.70.1070">
    <property type="entry name" value="Sporulation related repeat"/>
    <property type="match status" value="1"/>
</dbReference>
<sequence>MRQYTVLIALLLASAAGMAQRNFIVTPDPDVARVLDIFAEVSEREDKVEGWRVQVLATTDRRKLETTESDFRVNYPSVPVDWVHNTPYYKLRAGAFFTRQEADRLRQTLSKEFESVYLVKDEVLETELLKMY</sequence>
<keyword evidence="1" id="KW-0732">Signal</keyword>
<feature type="domain" description="SPOR" evidence="2">
    <location>
        <begin position="45"/>
        <end position="122"/>
    </location>
</feature>
<dbReference type="EMBL" id="JACIFF010000008">
    <property type="protein sequence ID" value="MBB4080473.1"/>
    <property type="molecule type" value="Genomic_DNA"/>
</dbReference>